<dbReference type="Proteomes" id="UP000800092">
    <property type="component" value="Unassembled WGS sequence"/>
</dbReference>
<gene>
    <name evidence="2" type="ORF">EV356DRAFT_532544</name>
</gene>
<dbReference type="AlphaFoldDB" id="A0A6A6HB85"/>
<accession>A0A6A6HB85</accession>
<feature type="region of interest" description="Disordered" evidence="1">
    <location>
        <begin position="266"/>
        <end position="286"/>
    </location>
</feature>
<dbReference type="PANTHER" id="PTHR42085">
    <property type="entry name" value="F-BOX DOMAIN-CONTAINING PROTEIN"/>
    <property type="match status" value="1"/>
</dbReference>
<reference evidence="2" key="1">
    <citation type="journal article" date="2020" name="Stud. Mycol.">
        <title>101 Dothideomycetes genomes: a test case for predicting lifestyles and emergence of pathogens.</title>
        <authorList>
            <person name="Haridas S."/>
            <person name="Albert R."/>
            <person name="Binder M."/>
            <person name="Bloem J."/>
            <person name="Labutti K."/>
            <person name="Salamov A."/>
            <person name="Andreopoulos B."/>
            <person name="Baker S."/>
            <person name="Barry K."/>
            <person name="Bills G."/>
            <person name="Bluhm B."/>
            <person name="Cannon C."/>
            <person name="Castanera R."/>
            <person name="Culley D."/>
            <person name="Daum C."/>
            <person name="Ezra D."/>
            <person name="Gonzalez J."/>
            <person name="Henrissat B."/>
            <person name="Kuo A."/>
            <person name="Liang C."/>
            <person name="Lipzen A."/>
            <person name="Lutzoni F."/>
            <person name="Magnuson J."/>
            <person name="Mondo S."/>
            <person name="Nolan M."/>
            <person name="Ohm R."/>
            <person name="Pangilinan J."/>
            <person name="Park H.-J."/>
            <person name="Ramirez L."/>
            <person name="Alfaro M."/>
            <person name="Sun H."/>
            <person name="Tritt A."/>
            <person name="Yoshinaga Y."/>
            <person name="Zwiers L.-H."/>
            <person name="Turgeon B."/>
            <person name="Goodwin S."/>
            <person name="Spatafora J."/>
            <person name="Crous P."/>
            <person name="Grigoriev I."/>
        </authorList>
    </citation>
    <scope>NUCLEOTIDE SEQUENCE</scope>
    <source>
        <strain evidence="2">Tuck. ex Michener</strain>
    </source>
</reference>
<keyword evidence="3" id="KW-1185">Reference proteome</keyword>
<feature type="compositionally biased region" description="Low complexity" evidence="1">
    <location>
        <begin position="147"/>
        <end position="172"/>
    </location>
</feature>
<dbReference type="InterPro" id="IPR038883">
    <property type="entry name" value="AN11006-like"/>
</dbReference>
<dbReference type="EMBL" id="ML991796">
    <property type="protein sequence ID" value="KAF2234743.1"/>
    <property type="molecule type" value="Genomic_DNA"/>
</dbReference>
<feature type="compositionally biased region" description="Gly residues" evidence="1">
    <location>
        <begin position="277"/>
        <end position="286"/>
    </location>
</feature>
<feature type="compositionally biased region" description="Basic residues" evidence="1">
    <location>
        <begin position="173"/>
        <end position="185"/>
    </location>
</feature>
<evidence type="ECO:0000313" key="2">
    <source>
        <dbReference type="EMBL" id="KAF2234743.1"/>
    </source>
</evidence>
<sequence>MALGVMIPETATLKPVVWQRDMEYLRSRLPIVPETASLLAPSIDLTVQSTLKRSSRISSTKRSSVSTSSSNQRSSFIFSRDVASRNSYRSSNFDSRPSPLLDLPVEIRQQILRYLLPCHNGARYYRVFTDCETTIVGPNYNREPALPSSTGTRSSTTRYHHSTNNSSSSPSFHHPRHPRKKKPKHPLAVMRANRQLYAECLGIVYSEKLFHFIGTAYLPVLEFFRRLSPDARAMVRKVRLTLLKPGGGAATAAAHLHQYQAVALASSSSSPEDAGEPDGGGGGGSVGGGGGSSVVLNCGAASGAGGGGLWGSALTSAGLDRLCQEIHDQLPGLEVLKPDPWVWM</sequence>
<feature type="region of interest" description="Disordered" evidence="1">
    <location>
        <begin position="139"/>
        <end position="186"/>
    </location>
</feature>
<evidence type="ECO:0000313" key="3">
    <source>
        <dbReference type="Proteomes" id="UP000800092"/>
    </source>
</evidence>
<protein>
    <submittedName>
        <fullName evidence="2">Uncharacterized protein</fullName>
    </submittedName>
</protein>
<dbReference type="PANTHER" id="PTHR42085:SF1">
    <property type="entry name" value="F-BOX DOMAIN-CONTAINING PROTEIN"/>
    <property type="match status" value="1"/>
</dbReference>
<organism evidence="2 3">
    <name type="scientific">Viridothelium virens</name>
    <name type="common">Speckled blister lichen</name>
    <name type="synonym">Trypethelium virens</name>
    <dbReference type="NCBI Taxonomy" id="1048519"/>
    <lineage>
        <taxon>Eukaryota</taxon>
        <taxon>Fungi</taxon>
        <taxon>Dikarya</taxon>
        <taxon>Ascomycota</taxon>
        <taxon>Pezizomycotina</taxon>
        <taxon>Dothideomycetes</taxon>
        <taxon>Dothideomycetes incertae sedis</taxon>
        <taxon>Trypetheliales</taxon>
        <taxon>Trypetheliaceae</taxon>
        <taxon>Viridothelium</taxon>
    </lineage>
</organism>
<proteinExistence type="predicted"/>
<dbReference type="OrthoDB" id="62952at2759"/>
<evidence type="ECO:0000256" key="1">
    <source>
        <dbReference type="SAM" id="MobiDB-lite"/>
    </source>
</evidence>
<name>A0A6A6HB85_VIRVR</name>